<evidence type="ECO:0000256" key="2">
    <source>
        <dbReference type="SAM" id="MobiDB-lite"/>
    </source>
</evidence>
<name>U1MR10_9MICO</name>
<dbReference type="CDD" id="cd07381">
    <property type="entry name" value="MPP_CapA"/>
    <property type="match status" value="1"/>
</dbReference>
<dbReference type="RefSeq" id="WP_021064986.1">
    <property type="nucleotide sequence ID" value="NZ_ASHR01000023.1"/>
</dbReference>
<feature type="compositionally biased region" description="Low complexity" evidence="2">
    <location>
        <begin position="53"/>
        <end position="62"/>
    </location>
</feature>
<dbReference type="PANTHER" id="PTHR33393">
    <property type="entry name" value="POLYGLUTAMINE SYNTHESIS ACCESSORY PROTEIN RV0574C-RELATED"/>
    <property type="match status" value="1"/>
</dbReference>
<dbReference type="OrthoDB" id="4394033at2"/>
<evidence type="ECO:0000313" key="5">
    <source>
        <dbReference type="Proteomes" id="UP000016462"/>
    </source>
</evidence>
<organism evidence="4 5">
    <name type="scientific">Agrococcus pavilionensis RW1</name>
    <dbReference type="NCBI Taxonomy" id="1330458"/>
    <lineage>
        <taxon>Bacteria</taxon>
        <taxon>Bacillati</taxon>
        <taxon>Actinomycetota</taxon>
        <taxon>Actinomycetes</taxon>
        <taxon>Micrococcales</taxon>
        <taxon>Microbacteriaceae</taxon>
        <taxon>Agrococcus</taxon>
    </lineage>
</organism>
<accession>U1MR10</accession>
<reference evidence="4 5" key="1">
    <citation type="journal article" date="2013" name="Genome Announc.">
        <title>First draft genome sequence from a member of the genus agrococcus, isolated from modern microbialites.</title>
        <authorList>
            <person name="White R.A.III."/>
            <person name="Grassa C.J."/>
            <person name="Suttle C.A."/>
        </authorList>
    </citation>
    <scope>NUCLEOTIDE SEQUENCE [LARGE SCALE GENOMIC DNA]</scope>
    <source>
        <strain evidence="4 5">RW1</strain>
    </source>
</reference>
<evidence type="ECO:0000256" key="1">
    <source>
        <dbReference type="ARBA" id="ARBA00005662"/>
    </source>
</evidence>
<proteinExistence type="inferred from homology"/>
<evidence type="ECO:0000313" key="4">
    <source>
        <dbReference type="EMBL" id="ERG64356.1"/>
    </source>
</evidence>
<dbReference type="Gene3D" id="3.60.21.10">
    <property type="match status" value="1"/>
</dbReference>
<sequence length="417" mass="44831">MSERASVGGSRALGGVLVRRRRGLLAVAAAVALVLTGCQQGALDPAPSATDGAAEPTASATPTPTPEPITVSVSAMGDILPHDSVTMDARTEDGGYDYGQFFDAAKPIWADSDLVYCNQEAPSGGVELGLTYFPAFNAPREFAEGIADAGCNMIGFGNNHTFDRGQEGVDRTRAVWDELDPLLISGGFRSPEEQAEVPTAEVSGMTVAFLNFVDLSNTPTNDFVVTWLDDPLVEQQMAEAEQIADATIIAVHWGDEYSSVVNARQREQAQRLADLGAEVILGSHPHVLQEAEWLERADGSRAFVYYSLGNSVTTQMAIPRVVSAVAQFELVGEPGGPVEVVDPAAVPIYMHFDLTPQQFRSQDWIHRRNLQLHPLVDAAEPITRSAWRDELTVESGIELVTDALGPDVRIVTDSFAP</sequence>
<dbReference type="InterPro" id="IPR052169">
    <property type="entry name" value="CW_Biosynth-Accessory"/>
</dbReference>
<protein>
    <recommendedName>
        <fullName evidence="3">Capsule synthesis protein CapA domain-containing protein</fullName>
    </recommendedName>
</protein>
<dbReference type="Pfam" id="PF09587">
    <property type="entry name" value="PGA_cap"/>
    <property type="match status" value="1"/>
</dbReference>
<dbReference type="InterPro" id="IPR019079">
    <property type="entry name" value="Capsule_synth_CapA"/>
</dbReference>
<dbReference type="PANTHER" id="PTHR33393:SF11">
    <property type="entry name" value="POLYGLUTAMINE SYNTHESIS ACCESSORY PROTEIN RV0574C-RELATED"/>
    <property type="match status" value="1"/>
</dbReference>
<dbReference type="SUPFAM" id="SSF56300">
    <property type="entry name" value="Metallo-dependent phosphatases"/>
    <property type="match status" value="1"/>
</dbReference>
<gene>
    <name evidence="4" type="ORF">L332_07810</name>
</gene>
<feature type="region of interest" description="Disordered" evidence="2">
    <location>
        <begin position="45"/>
        <end position="66"/>
    </location>
</feature>
<dbReference type="Proteomes" id="UP000016462">
    <property type="component" value="Unassembled WGS sequence"/>
</dbReference>
<feature type="domain" description="Capsule synthesis protein CapA" evidence="3">
    <location>
        <begin position="72"/>
        <end position="315"/>
    </location>
</feature>
<dbReference type="EMBL" id="ASHR01000023">
    <property type="protein sequence ID" value="ERG64356.1"/>
    <property type="molecule type" value="Genomic_DNA"/>
</dbReference>
<evidence type="ECO:0000259" key="3">
    <source>
        <dbReference type="SMART" id="SM00854"/>
    </source>
</evidence>
<dbReference type="AlphaFoldDB" id="U1MR10"/>
<comment type="caution">
    <text evidence="4">The sequence shown here is derived from an EMBL/GenBank/DDBJ whole genome shotgun (WGS) entry which is preliminary data.</text>
</comment>
<dbReference type="InterPro" id="IPR029052">
    <property type="entry name" value="Metallo-depent_PP-like"/>
</dbReference>
<keyword evidence="5" id="KW-1185">Reference proteome</keyword>
<comment type="similarity">
    <text evidence="1">Belongs to the CapA family.</text>
</comment>
<dbReference type="SMART" id="SM00854">
    <property type="entry name" value="PGA_cap"/>
    <property type="match status" value="1"/>
</dbReference>